<keyword evidence="3" id="KW-1185">Reference proteome</keyword>
<organism evidence="2 3">
    <name type="scientific">Geodermatophilus maliterrae</name>
    <dbReference type="NCBI Taxonomy" id="3162531"/>
    <lineage>
        <taxon>Bacteria</taxon>
        <taxon>Bacillati</taxon>
        <taxon>Actinomycetota</taxon>
        <taxon>Actinomycetes</taxon>
        <taxon>Geodermatophilales</taxon>
        <taxon>Geodermatophilaceae</taxon>
        <taxon>Geodermatophilus</taxon>
    </lineage>
</organism>
<dbReference type="EMBL" id="JBFNXQ010000098">
    <property type="protein sequence ID" value="MEX5720985.1"/>
    <property type="molecule type" value="Genomic_DNA"/>
</dbReference>
<dbReference type="Proteomes" id="UP001560045">
    <property type="component" value="Unassembled WGS sequence"/>
</dbReference>
<keyword evidence="1" id="KW-0472">Membrane</keyword>
<feature type="transmembrane region" description="Helical" evidence="1">
    <location>
        <begin position="12"/>
        <end position="36"/>
    </location>
</feature>
<feature type="transmembrane region" description="Helical" evidence="1">
    <location>
        <begin position="166"/>
        <end position="188"/>
    </location>
</feature>
<feature type="transmembrane region" description="Helical" evidence="1">
    <location>
        <begin position="48"/>
        <end position="66"/>
    </location>
</feature>
<protein>
    <recommendedName>
        <fullName evidence="4">ABC transporter permease</fullName>
    </recommendedName>
</protein>
<proteinExistence type="predicted"/>
<reference evidence="2 3" key="1">
    <citation type="submission" date="2024-06" db="EMBL/GenBank/DDBJ databases">
        <title>Draft genome sequence of Geodermatophilus badlandi, a novel member of the Geodermatophilaceae isolated from badland sedimentary rocks in the Red desert, Wyoming, USA.</title>
        <authorList>
            <person name="Ben Tekaya S."/>
            <person name="Nouioui I."/>
            <person name="Flores G.M."/>
            <person name="Shaal M.N."/>
            <person name="Bredoire F."/>
            <person name="Basile F."/>
            <person name="Van Diepen L."/>
            <person name="Ward N.L."/>
        </authorList>
    </citation>
    <scope>NUCLEOTIDE SEQUENCE [LARGE SCALE GENOMIC DNA]</scope>
    <source>
        <strain evidence="2 3">WL48A</strain>
    </source>
</reference>
<feature type="transmembrane region" description="Helical" evidence="1">
    <location>
        <begin position="86"/>
        <end position="111"/>
    </location>
</feature>
<sequence length="232" mass="24133">MNRVTAAGRLHLMNPLLTFGVPWAIVASSFGINVAVWVLTDAGAQPRGGVSGGVASLYITVMIIYVQSMTQVLPFAMGMSLTRRTFWLGTALVAAVQALGYGIVLSALTAIEGATGGWGVRLHFWAPGVLDVDDAALQVLVSGAPMLAFAFAGVGIGVVMKRWGQVGTWVLALTTLLVTGGLAILVSWRRAWGDVGAWLTDQTVLTLAVALPLGLAVVLAGLSLAGLRRLVP</sequence>
<evidence type="ECO:0000313" key="3">
    <source>
        <dbReference type="Proteomes" id="UP001560045"/>
    </source>
</evidence>
<gene>
    <name evidence="2" type="ORF">ABQ292_21740</name>
</gene>
<comment type="caution">
    <text evidence="2">The sequence shown here is derived from an EMBL/GenBank/DDBJ whole genome shotgun (WGS) entry which is preliminary data.</text>
</comment>
<accession>A0ABV3XK72</accession>
<evidence type="ECO:0000313" key="2">
    <source>
        <dbReference type="EMBL" id="MEX5720985.1"/>
    </source>
</evidence>
<keyword evidence="1" id="KW-1133">Transmembrane helix</keyword>
<keyword evidence="1" id="KW-0812">Transmembrane</keyword>
<feature type="transmembrane region" description="Helical" evidence="1">
    <location>
        <begin position="135"/>
        <end position="159"/>
    </location>
</feature>
<feature type="transmembrane region" description="Helical" evidence="1">
    <location>
        <begin position="208"/>
        <end position="227"/>
    </location>
</feature>
<evidence type="ECO:0008006" key="4">
    <source>
        <dbReference type="Google" id="ProtNLM"/>
    </source>
</evidence>
<dbReference type="RefSeq" id="WP_369209800.1">
    <property type="nucleotide sequence ID" value="NZ_JBFNXQ010000098.1"/>
</dbReference>
<name>A0ABV3XK72_9ACTN</name>
<evidence type="ECO:0000256" key="1">
    <source>
        <dbReference type="SAM" id="Phobius"/>
    </source>
</evidence>